<reference evidence="4" key="2">
    <citation type="submission" date="2025-09" db="UniProtKB">
        <authorList>
            <consortium name="Ensembl"/>
        </authorList>
    </citation>
    <scope>IDENTIFICATION</scope>
</reference>
<proteinExistence type="predicted"/>
<dbReference type="Proteomes" id="UP000261600">
    <property type="component" value="Unplaced"/>
</dbReference>
<evidence type="ECO:0000256" key="1">
    <source>
        <dbReference type="ARBA" id="ARBA00022679"/>
    </source>
</evidence>
<dbReference type="InterPro" id="IPR016181">
    <property type="entry name" value="Acyl_CoA_acyltransferase"/>
</dbReference>
<dbReference type="InterPro" id="IPR000182">
    <property type="entry name" value="GNAT_dom"/>
</dbReference>
<evidence type="ECO:0000259" key="3">
    <source>
        <dbReference type="PROSITE" id="PS51186"/>
    </source>
</evidence>
<keyword evidence="2" id="KW-1133">Transmembrane helix</keyword>
<accession>A0A3Q3IFD0</accession>
<feature type="domain" description="N-acetyltransferase" evidence="3">
    <location>
        <begin position="62"/>
        <end position="212"/>
    </location>
</feature>
<evidence type="ECO:0000313" key="4">
    <source>
        <dbReference type="Ensembl" id="ENSMALP00000002928.1"/>
    </source>
</evidence>
<dbReference type="InterPro" id="IPR050769">
    <property type="entry name" value="NAT_camello-type"/>
</dbReference>
<dbReference type="SUPFAM" id="SSF55729">
    <property type="entry name" value="Acyl-CoA N-acyltransferases (Nat)"/>
    <property type="match status" value="1"/>
</dbReference>
<dbReference type="AlphaFoldDB" id="A0A3Q3IFD0"/>
<dbReference type="CDD" id="cd04301">
    <property type="entry name" value="NAT_SF"/>
    <property type="match status" value="1"/>
</dbReference>
<dbReference type="Ensembl" id="ENSMALT00000003007.1">
    <property type="protein sequence ID" value="ENSMALP00000002928.1"/>
    <property type="gene ID" value="ENSMALG00000002170.1"/>
</dbReference>
<dbReference type="GO" id="GO:0008080">
    <property type="term" value="F:N-acetyltransferase activity"/>
    <property type="evidence" value="ECO:0007669"/>
    <property type="project" value="InterPro"/>
</dbReference>
<dbReference type="PROSITE" id="PS51186">
    <property type="entry name" value="GNAT"/>
    <property type="match status" value="1"/>
</dbReference>
<organism evidence="4 5">
    <name type="scientific">Monopterus albus</name>
    <name type="common">Swamp eel</name>
    <dbReference type="NCBI Taxonomy" id="43700"/>
    <lineage>
        <taxon>Eukaryota</taxon>
        <taxon>Metazoa</taxon>
        <taxon>Chordata</taxon>
        <taxon>Craniata</taxon>
        <taxon>Vertebrata</taxon>
        <taxon>Euteleostomi</taxon>
        <taxon>Actinopterygii</taxon>
        <taxon>Neopterygii</taxon>
        <taxon>Teleostei</taxon>
        <taxon>Neoteleostei</taxon>
        <taxon>Acanthomorphata</taxon>
        <taxon>Anabantaria</taxon>
        <taxon>Synbranchiformes</taxon>
        <taxon>Synbranchidae</taxon>
        <taxon>Monopterus</taxon>
    </lineage>
</organism>
<dbReference type="PANTHER" id="PTHR13947">
    <property type="entry name" value="GNAT FAMILY N-ACETYLTRANSFERASE"/>
    <property type="match status" value="1"/>
</dbReference>
<dbReference type="Pfam" id="PF00583">
    <property type="entry name" value="Acetyltransf_1"/>
    <property type="match status" value="1"/>
</dbReference>
<reference evidence="4" key="1">
    <citation type="submission" date="2025-08" db="UniProtKB">
        <authorList>
            <consortium name="Ensembl"/>
        </authorList>
    </citation>
    <scope>IDENTIFICATION</scope>
</reference>
<feature type="transmembrane region" description="Helical" evidence="2">
    <location>
        <begin position="44"/>
        <end position="72"/>
    </location>
</feature>
<evidence type="ECO:0000313" key="5">
    <source>
        <dbReference type="Proteomes" id="UP000261600"/>
    </source>
</evidence>
<keyword evidence="5" id="KW-1185">Reference proteome</keyword>
<name>A0A3Q3IFD0_MONAL</name>
<keyword evidence="1" id="KW-0808">Transferase</keyword>
<dbReference type="PANTHER" id="PTHR13947:SF60">
    <property type="entry name" value="N-ACETYLTRANSFERASE DOMAIN-CONTAINING PROTEIN"/>
    <property type="match status" value="1"/>
</dbReference>
<dbReference type="Gene3D" id="3.40.630.30">
    <property type="match status" value="1"/>
</dbReference>
<protein>
    <recommendedName>
        <fullName evidence="3">N-acetyltransferase domain-containing protein</fullName>
    </recommendedName>
</protein>
<keyword evidence="2" id="KW-0472">Membrane</keyword>
<keyword evidence="2" id="KW-0812">Transmembrane</keyword>
<evidence type="ECO:0000256" key="2">
    <source>
        <dbReference type="SAM" id="Phobius"/>
    </source>
</evidence>
<sequence length="220" mass="24705">MANIQIRKYREDDAEVVKELFAMGMNEHVPSCFMHILKQPVTHMVLMCTFCALLTTSKSFLLPILAVTLLLAGARQFVLKLFNNYVNTSLRKDLNNISEAYMKQKDSCFWVAEIDGLVVGMVACLPSGSAPECMELKRMSVRHSHRRMGIAKVLCQTVADFARDRGYLAVILCTSVVQTAAQKLYEGMGYVKIGEFIRPVTHKSVLGTETHPSPQPQKLY</sequence>
<dbReference type="STRING" id="43700.ENSMALP00000002928"/>